<feature type="transmembrane region" description="Helical" evidence="6">
    <location>
        <begin position="221"/>
        <end position="239"/>
    </location>
</feature>
<dbReference type="AlphaFoldDB" id="A0A7R7VWU0"/>
<dbReference type="Proteomes" id="UP000637239">
    <property type="component" value="Chromosome 8"/>
</dbReference>
<accession>A0A7R7VWU0</accession>
<dbReference type="CDD" id="cd17476">
    <property type="entry name" value="MFS_Amf1_MDR_like"/>
    <property type="match status" value="1"/>
</dbReference>
<keyword evidence="4 6" id="KW-0472">Membrane</keyword>
<feature type="transmembrane region" description="Helical" evidence="6">
    <location>
        <begin position="290"/>
        <end position="308"/>
    </location>
</feature>
<dbReference type="RefSeq" id="XP_043140729.1">
    <property type="nucleotide sequence ID" value="XM_043283451.1"/>
</dbReference>
<evidence type="ECO:0000313" key="8">
    <source>
        <dbReference type="EMBL" id="BCR92216.1"/>
    </source>
</evidence>
<feature type="domain" description="Major facilitator superfamily (MFS) profile" evidence="7">
    <location>
        <begin position="60"/>
        <end position="521"/>
    </location>
</feature>
<dbReference type="GO" id="GO:0022857">
    <property type="term" value="F:transmembrane transporter activity"/>
    <property type="evidence" value="ECO:0007669"/>
    <property type="project" value="InterPro"/>
</dbReference>
<reference evidence="8" key="1">
    <citation type="submission" date="2021-01" db="EMBL/GenBank/DDBJ databases">
        <authorList>
            <consortium name="Aspergillus chevalieri M1 genome sequencing consortium"/>
            <person name="Kazuki M."/>
            <person name="Futagami T."/>
        </authorList>
    </citation>
    <scope>NUCLEOTIDE SEQUENCE</scope>
    <source>
        <strain evidence="8">M1</strain>
    </source>
</reference>
<dbReference type="SUPFAM" id="SSF103473">
    <property type="entry name" value="MFS general substrate transporter"/>
    <property type="match status" value="2"/>
</dbReference>
<feature type="transmembrane region" description="Helical" evidence="6">
    <location>
        <begin position="497"/>
        <end position="522"/>
    </location>
</feature>
<organism evidence="8 9">
    <name type="scientific">Aspergillus chevalieri</name>
    <name type="common">Eurotium chevalieri</name>
    <dbReference type="NCBI Taxonomy" id="182096"/>
    <lineage>
        <taxon>Eukaryota</taxon>
        <taxon>Fungi</taxon>
        <taxon>Dikarya</taxon>
        <taxon>Ascomycota</taxon>
        <taxon>Pezizomycotina</taxon>
        <taxon>Eurotiomycetes</taxon>
        <taxon>Eurotiomycetidae</taxon>
        <taxon>Eurotiales</taxon>
        <taxon>Aspergillaceae</taxon>
        <taxon>Aspergillus</taxon>
        <taxon>Aspergillus subgen. Aspergillus</taxon>
    </lineage>
</organism>
<evidence type="ECO:0000259" key="7">
    <source>
        <dbReference type="PROSITE" id="PS50850"/>
    </source>
</evidence>
<feature type="transmembrane region" description="Helical" evidence="6">
    <location>
        <begin position="98"/>
        <end position="117"/>
    </location>
</feature>
<feature type="region of interest" description="Disordered" evidence="5">
    <location>
        <begin position="1"/>
        <end position="30"/>
    </location>
</feature>
<feature type="transmembrane region" description="Helical" evidence="6">
    <location>
        <begin position="156"/>
        <end position="179"/>
    </location>
</feature>
<evidence type="ECO:0000313" key="9">
    <source>
        <dbReference type="Proteomes" id="UP000637239"/>
    </source>
</evidence>
<dbReference type="Gene3D" id="1.20.1250.20">
    <property type="entry name" value="MFS general substrate transporter like domains"/>
    <property type="match status" value="2"/>
</dbReference>
<evidence type="ECO:0000256" key="2">
    <source>
        <dbReference type="ARBA" id="ARBA00022692"/>
    </source>
</evidence>
<keyword evidence="2 6" id="KW-0812">Transmembrane</keyword>
<dbReference type="PROSITE" id="PS50850">
    <property type="entry name" value="MFS"/>
    <property type="match status" value="1"/>
</dbReference>
<feature type="transmembrane region" description="Helical" evidence="6">
    <location>
        <begin position="191"/>
        <end position="215"/>
    </location>
</feature>
<gene>
    <name evidence="8" type="ORF">ACHE_80116A</name>
</gene>
<dbReference type="Pfam" id="PF07690">
    <property type="entry name" value="MFS_1"/>
    <property type="match status" value="1"/>
</dbReference>
<dbReference type="InterPro" id="IPR036259">
    <property type="entry name" value="MFS_trans_sf"/>
</dbReference>
<dbReference type="InterPro" id="IPR020846">
    <property type="entry name" value="MFS_dom"/>
</dbReference>
<name>A0A7R7VWU0_ASPCH</name>
<feature type="transmembrane region" description="Helical" evidence="6">
    <location>
        <begin position="455"/>
        <end position="477"/>
    </location>
</feature>
<keyword evidence="3 6" id="KW-1133">Transmembrane helix</keyword>
<dbReference type="PANTHER" id="PTHR42718">
    <property type="entry name" value="MAJOR FACILITATOR SUPERFAMILY MULTIDRUG TRANSPORTER MFSC"/>
    <property type="match status" value="1"/>
</dbReference>
<dbReference type="PANTHER" id="PTHR42718:SF1">
    <property type="entry name" value="LOW AFFINITY AMMONIUM TRANSPORTER"/>
    <property type="match status" value="1"/>
</dbReference>
<feature type="transmembrane region" description="Helical" evidence="6">
    <location>
        <begin position="364"/>
        <end position="385"/>
    </location>
</feature>
<feature type="transmembrane region" description="Helical" evidence="6">
    <location>
        <begin position="259"/>
        <end position="278"/>
    </location>
</feature>
<proteinExistence type="predicted"/>
<dbReference type="InterPro" id="IPR011701">
    <property type="entry name" value="MFS"/>
</dbReference>
<keyword evidence="9" id="KW-1185">Reference proteome</keyword>
<feature type="transmembrane region" description="Helical" evidence="6">
    <location>
        <begin position="329"/>
        <end position="352"/>
    </location>
</feature>
<dbReference type="KEGG" id="ache:ACHE_80116A"/>
<feature type="transmembrane region" description="Helical" evidence="6">
    <location>
        <begin position="129"/>
        <end position="150"/>
    </location>
</feature>
<evidence type="ECO:0000256" key="4">
    <source>
        <dbReference type="ARBA" id="ARBA00023136"/>
    </source>
</evidence>
<feature type="compositionally biased region" description="Basic and acidic residues" evidence="5">
    <location>
        <begin position="12"/>
        <end position="30"/>
    </location>
</feature>
<dbReference type="EMBL" id="AP024423">
    <property type="protein sequence ID" value="BCR92216.1"/>
    <property type="molecule type" value="Genomic_DNA"/>
</dbReference>
<sequence length="535" mass="58386">MNSIPMANAESDIDRDGHHPDNEVGLRHRDENLEPAVDDEQKIATTSAYAADKMSITHECVFIATICTAQFTTQVGLTQTLGILHQIGDSFGITNPGVLSWFIAGYSLTSGTFILIAGRLGDLFGHKRVFFIGMLWFALWTMVAGLSVYSNQYLFIFARVFQGLGPAAVLPNGLALLGISYRPGARKNMAFALFGACAPGGGVFGLVFSGLFTLAWWPWAFWSYAITLVLLAALSALVIPAQSRSRDQDKPLREKLQMLDIPGAVTGVAALVLFNFAWNQAPAYGWQQPYIYVALILGVLFAVSFFFIETRWSKTPLVPFQVFTGDITFVVVCVACGWACFGIWIFYVTQFIEVLRGGSPLLNAAYICPVAVSGAFASVTTGFLLQRIRAAWVVAFSLMCFMVGTILVATAPVHQTYWAQLFVCMLIIPWSMDTSFPAATVIFSNAVKKEHQGMGGALIGTIVNYSISLGLGFAGTIEVHVNHGGTTPADILQGYRGAWYFGIGLTGIGIVLSLIFVVKVYWHDVKERRSLEARH</sequence>
<dbReference type="GO" id="GO:0016020">
    <property type="term" value="C:membrane"/>
    <property type="evidence" value="ECO:0007669"/>
    <property type="project" value="UniProtKB-SubCell"/>
</dbReference>
<feature type="transmembrane region" description="Helical" evidence="6">
    <location>
        <begin position="392"/>
        <end position="411"/>
    </location>
</feature>
<dbReference type="GeneID" id="66986565"/>
<feature type="transmembrane region" description="Helical" evidence="6">
    <location>
        <begin position="417"/>
        <end position="443"/>
    </location>
</feature>
<evidence type="ECO:0000256" key="1">
    <source>
        <dbReference type="ARBA" id="ARBA00004141"/>
    </source>
</evidence>
<evidence type="ECO:0000256" key="3">
    <source>
        <dbReference type="ARBA" id="ARBA00022989"/>
    </source>
</evidence>
<protein>
    <recommendedName>
        <fullName evidence="7">Major facilitator superfamily (MFS) profile domain-containing protein</fullName>
    </recommendedName>
</protein>
<evidence type="ECO:0000256" key="5">
    <source>
        <dbReference type="SAM" id="MobiDB-lite"/>
    </source>
</evidence>
<comment type="subcellular location">
    <subcellularLocation>
        <location evidence="1">Membrane</location>
        <topology evidence="1">Multi-pass membrane protein</topology>
    </subcellularLocation>
</comment>
<reference evidence="8" key="2">
    <citation type="submission" date="2021-02" db="EMBL/GenBank/DDBJ databases">
        <title>Aspergillus chevalieri M1 genome sequence.</title>
        <authorList>
            <person name="Kadooka C."/>
            <person name="Mori K."/>
            <person name="Futagami T."/>
        </authorList>
    </citation>
    <scope>NUCLEOTIDE SEQUENCE</scope>
    <source>
        <strain evidence="8">M1</strain>
    </source>
</reference>
<evidence type="ECO:0000256" key="6">
    <source>
        <dbReference type="SAM" id="Phobius"/>
    </source>
</evidence>